<evidence type="ECO:0000256" key="2">
    <source>
        <dbReference type="SAM" id="Coils"/>
    </source>
</evidence>
<dbReference type="Gene3D" id="1.10.287.470">
    <property type="entry name" value="Helix hairpin bin"/>
    <property type="match status" value="1"/>
</dbReference>
<dbReference type="AlphaFoldDB" id="A0A1M6V0S1"/>
<dbReference type="PANTHER" id="PTHR30469">
    <property type="entry name" value="MULTIDRUG RESISTANCE PROTEIN MDTA"/>
    <property type="match status" value="1"/>
</dbReference>
<name>A0A1M6V0S1_9RHOB</name>
<dbReference type="NCBIfam" id="TIGR01730">
    <property type="entry name" value="RND_mfp"/>
    <property type="match status" value="1"/>
</dbReference>
<dbReference type="Proteomes" id="UP000184191">
    <property type="component" value="Unassembled WGS sequence"/>
</dbReference>
<dbReference type="EMBL" id="FRBN01000001">
    <property type="protein sequence ID" value="SHK75092.1"/>
    <property type="molecule type" value="Genomic_DNA"/>
</dbReference>
<evidence type="ECO:0000313" key="4">
    <source>
        <dbReference type="EMBL" id="SHK75092.1"/>
    </source>
</evidence>
<accession>A0A1M6V0S1</accession>
<keyword evidence="2" id="KW-0175">Coiled coil</keyword>
<feature type="coiled-coil region" evidence="2">
    <location>
        <begin position="124"/>
        <end position="165"/>
    </location>
</feature>
<dbReference type="OrthoDB" id="9806939at2"/>
<sequence>MRIVPILIAILVSALIYAFVFERERLLALLPAPTPEASETASDTPDTDAPSNAPDKVGVVAIHSQARVIDSAVILRGRTEADRLVELRAETSGLVISEPLRKGAFVAKGDLLCRLDPAARNANLAEARARLAEAMTRIPEAEARAAEARAQLAEAEINVNAAENLERGGFASQTRVAATRADLSSARASVQSASSGLEAARAGIESARAAVSAAESEIARLEIAAPFEGVLETDTAEIGSLLQPGALCATVLQLDPIALVGFVSEMQVARVERGAMATARLASGQTVEGRVSFLSRAADNTTRTFRVEIEVPNPDLTLRDGETAEITISAEGKTAHLLPQSALTLDDEGTLGVRIVDAESRALFTPITLLRDTPQGVWMTGLPESADVIVIGQEYVTDGVPVSPAFQELGQ</sequence>
<dbReference type="STRING" id="1054996.SAMN05444414_10136"/>
<gene>
    <name evidence="4" type="ORF">SAMN05444414_10136</name>
</gene>
<evidence type="ECO:0000259" key="3">
    <source>
        <dbReference type="Pfam" id="PF25954"/>
    </source>
</evidence>
<keyword evidence="5" id="KW-1185">Reference proteome</keyword>
<dbReference type="Pfam" id="PF25954">
    <property type="entry name" value="Beta-barrel_RND_2"/>
    <property type="match status" value="1"/>
</dbReference>
<dbReference type="SUPFAM" id="SSF111369">
    <property type="entry name" value="HlyD-like secretion proteins"/>
    <property type="match status" value="1"/>
</dbReference>
<evidence type="ECO:0000256" key="1">
    <source>
        <dbReference type="ARBA" id="ARBA00009477"/>
    </source>
</evidence>
<reference evidence="5" key="1">
    <citation type="submission" date="2016-11" db="EMBL/GenBank/DDBJ databases">
        <authorList>
            <person name="Varghese N."/>
            <person name="Submissions S."/>
        </authorList>
    </citation>
    <scope>NUCLEOTIDE SEQUENCE [LARGE SCALE GENOMIC DNA]</scope>
    <source>
        <strain evidence="5">DSM 29327</strain>
    </source>
</reference>
<dbReference type="Gene3D" id="2.40.30.170">
    <property type="match status" value="1"/>
</dbReference>
<feature type="coiled-coil region" evidence="2">
    <location>
        <begin position="197"/>
        <end position="224"/>
    </location>
</feature>
<dbReference type="PANTHER" id="PTHR30469:SF29">
    <property type="entry name" value="BLR2860 PROTEIN"/>
    <property type="match status" value="1"/>
</dbReference>
<comment type="similarity">
    <text evidence="1">Belongs to the membrane fusion protein (MFP) (TC 8.A.1) family.</text>
</comment>
<dbReference type="InterPro" id="IPR006143">
    <property type="entry name" value="RND_pump_MFP"/>
</dbReference>
<dbReference type="GO" id="GO:1990281">
    <property type="term" value="C:efflux pump complex"/>
    <property type="evidence" value="ECO:0007669"/>
    <property type="project" value="TreeGrafter"/>
</dbReference>
<dbReference type="Gene3D" id="2.40.420.20">
    <property type="match status" value="1"/>
</dbReference>
<proteinExistence type="inferred from homology"/>
<dbReference type="InterPro" id="IPR058792">
    <property type="entry name" value="Beta-barrel_RND_2"/>
</dbReference>
<dbReference type="RefSeq" id="WP_073194531.1">
    <property type="nucleotide sequence ID" value="NZ_FRBN01000001.1"/>
</dbReference>
<evidence type="ECO:0000313" key="5">
    <source>
        <dbReference type="Proteomes" id="UP000184191"/>
    </source>
</evidence>
<feature type="domain" description="CusB-like beta-barrel" evidence="3">
    <location>
        <begin position="263"/>
        <end position="331"/>
    </location>
</feature>
<organism evidence="4 5">
    <name type="scientific">Roseovarius marisflavi</name>
    <dbReference type="NCBI Taxonomy" id="1054996"/>
    <lineage>
        <taxon>Bacteria</taxon>
        <taxon>Pseudomonadati</taxon>
        <taxon>Pseudomonadota</taxon>
        <taxon>Alphaproteobacteria</taxon>
        <taxon>Rhodobacterales</taxon>
        <taxon>Roseobacteraceae</taxon>
        <taxon>Roseovarius</taxon>
    </lineage>
</organism>
<protein>
    <submittedName>
        <fullName evidence="4">Membrane fusion protein, multidrug efflux system</fullName>
    </submittedName>
</protein>
<dbReference type="GO" id="GO:0015562">
    <property type="term" value="F:efflux transmembrane transporter activity"/>
    <property type="evidence" value="ECO:0007669"/>
    <property type="project" value="TreeGrafter"/>
</dbReference>
<dbReference type="Gene3D" id="2.40.50.100">
    <property type="match status" value="1"/>
</dbReference>